<sequence length="488" mass="55255">MSKIPFKVMLLSDIIISDSPATEGRHQTLDFIPGSCFLGIAAQTFYTSDSDRELAFLLLHSGKVRFGDAHPGLSGTRSLHIPACLYKAKYYEELGVTDDVCFVNYKVDHDNEKVKAAQLKQCRNGFYVFGKDEALEVKIEKSFAIKSAYDPTSRRAKDEQMFGYESMGKGSIFFFNVEIDKDVEPYREDLVRSISGIRHIGRSRSAQYGRVKIEECTFRDYDEHFIDPDYTVVYADARLIFFDKNGIPTLTPTAEQLGLPGGTVVWKDCQIRTFQYAPWNYQRQAYDNEHIGIEKGSVFIVRDVATEQRAANIGVYLNEGFGRVIYNPAFTKTSADGSCRLMFRKAGTLGAPTAATSYESWQKSNNTLMGFLESKKQSKAKEKRVYDLVKNFMDNNAKLYNGISPSQWGTIRGIAMAASHMESSKLIEKIEEFTNHGVSKEKWDDRERRSTLVKHLKNASEKGVSLHELVVNLCSQMAKRKEKLQDNG</sequence>
<dbReference type="EMBL" id="GL945017">
    <property type="protein sequence ID" value="EGN56163.1"/>
    <property type="molecule type" value="Genomic_DNA"/>
</dbReference>
<gene>
    <name evidence="1" type="ORF">Premu_0693</name>
</gene>
<dbReference type="RefSeq" id="WP_007573125.1">
    <property type="nucleotide sequence ID" value="NZ_BPTS01000001.1"/>
</dbReference>
<reference evidence="2" key="1">
    <citation type="journal article" date="2011" name="Stand. Genomic Sci.">
        <title>Non-contiguous finished genome sequence of the opportunistic oral pathogen Prevotella multisaccharivorax type strain (PPPA20).</title>
        <authorList>
            <person name="Pati A."/>
            <person name="Gronow S."/>
            <person name="Lu M."/>
            <person name="Lapidus A."/>
            <person name="Nolan M."/>
            <person name="Lucas S."/>
            <person name="Hammon N."/>
            <person name="Deshpande S."/>
            <person name="Cheng J.F."/>
            <person name="Tapia R."/>
            <person name="Han C."/>
            <person name="Goodwin L."/>
            <person name="Pitluck S."/>
            <person name="Liolios K."/>
            <person name="Pagani I."/>
            <person name="Mavromatis K."/>
            <person name="Mikhailova N."/>
            <person name="Huntemann M."/>
            <person name="Chen A."/>
            <person name="Palaniappan K."/>
            <person name="Land M."/>
            <person name="Hauser L."/>
            <person name="Detter J.C."/>
            <person name="Brambilla E.M."/>
            <person name="Rohde M."/>
            <person name="Goker M."/>
            <person name="Woyke T."/>
            <person name="Bristow J."/>
            <person name="Eisen J.A."/>
            <person name="Markowitz V."/>
            <person name="Hugenholtz P."/>
            <person name="Kyrpides N.C."/>
            <person name="Klenk H.P."/>
            <person name="Ivanova N."/>
        </authorList>
    </citation>
    <scope>NUCLEOTIDE SEQUENCE [LARGE SCALE GENOMIC DNA]</scope>
    <source>
        <strain evidence="2">DSM 17128</strain>
    </source>
</reference>
<evidence type="ECO:0000313" key="2">
    <source>
        <dbReference type="Proteomes" id="UP000002772"/>
    </source>
</evidence>
<dbReference type="HOGENOM" id="CLU_043797_0_0_10"/>
<protein>
    <submittedName>
        <fullName evidence="1">Uncharacterized protein</fullName>
    </submittedName>
</protein>
<dbReference type="OrthoDB" id="1016065at2"/>
<keyword evidence="2" id="KW-1185">Reference proteome</keyword>
<dbReference type="STRING" id="688246.Premu_0693"/>
<dbReference type="AlphaFoldDB" id="F8N682"/>
<name>F8N682_9BACT</name>
<dbReference type="Proteomes" id="UP000002772">
    <property type="component" value="Unassembled WGS sequence"/>
</dbReference>
<organism evidence="1 2">
    <name type="scientific">Hallella multisaccharivorax DSM 17128</name>
    <dbReference type="NCBI Taxonomy" id="688246"/>
    <lineage>
        <taxon>Bacteria</taxon>
        <taxon>Pseudomonadati</taxon>
        <taxon>Bacteroidota</taxon>
        <taxon>Bacteroidia</taxon>
        <taxon>Bacteroidales</taxon>
        <taxon>Prevotellaceae</taxon>
        <taxon>Hallella</taxon>
    </lineage>
</organism>
<accession>F8N682</accession>
<proteinExistence type="predicted"/>
<evidence type="ECO:0000313" key="1">
    <source>
        <dbReference type="EMBL" id="EGN56163.1"/>
    </source>
</evidence>